<dbReference type="EMBL" id="RDSM01000003">
    <property type="protein sequence ID" value="RXH54986.1"/>
    <property type="molecule type" value="Genomic_DNA"/>
</dbReference>
<organism evidence="1 2">
    <name type="scientific">Granulicella sibirica</name>
    <dbReference type="NCBI Taxonomy" id="2479048"/>
    <lineage>
        <taxon>Bacteria</taxon>
        <taxon>Pseudomonadati</taxon>
        <taxon>Acidobacteriota</taxon>
        <taxon>Terriglobia</taxon>
        <taxon>Terriglobales</taxon>
        <taxon>Acidobacteriaceae</taxon>
        <taxon>Granulicella</taxon>
    </lineage>
</organism>
<reference evidence="2" key="2">
    <citation type="submission" date="2019-02" db="EMBL/GenBank/DDBJ databases">
        <title>Granulicella sibirica sp. nov., a psychrotolerant acidobacterium isolated from an organic soil layer in forested tundra, West Siberia.</title>
        <authorList>
            <person name="Oshkin I.Y."/>
            <person name="Kulichevskaya I.S."/>
            <person name="Rijpstra W.I.C."/>
            <person name="Sinninghe Damste J.S."/>
            <person name="Rakitin A.L."/>
            <person name="Ravin N.V."/>
            <person name="Dedysh S.N."/>
        </authorList>
    </citation>
    <scope>NUCLEOTIDE SEQUENCE [LARGE SCALE GENOMIC DNA]</scope>
    <source>
        <strain evidence="2">AF10</strain>
    </source>
</reference>
<comment type="caution">
    <text evidence="1">The sequence shown here is derived from an EMBL/GenBank/DDBJ whole genome shotgun (WGS) entry which is preliminary data.</text>
</comment>
<dbReference type="Proteomes" id="UP000289437">
    <property type="component" value="Unassembled WGS sequence"/>
</dbReference>
<sequence>MCRRFLPKLLDQPLRDLLGEAASQDLQMVALHFVKLQDARHSADYDLSYELSEDDTWELFEAASDAVKAWKRIAHTAEANIFILSLLLWKNWDRDRL</sequence>
<accession>A0A4Q0T0R9</accession>
<evidence type="ECO:0000313" key="2">
    <source>
        <dbReference type="Proteomes" id="UP000289437"/>
    </source>
</evidence>
<dbReference type="AlphaFoldDB" id="A0A4Q0T0R9"/>
<gene>
    <name evidence="1" type="ORF">GRAN_4090</name>
</gene>
<evidence type="ECO:0000313" key="1">
    <source>
        <dbReference type="EMBL" id="RXH54986.1"/>
    </source>
</evidence>
<evidence type="ECO:0008006" key="3">
    <source>
        <dbReference type="Google" id="ProtNLM"/>
    </source>
</evidence>
<protein>
    <recommendedName>
        <fullName evidence="3">HEPN domain-containing protein</fullName>
    </recommendedName>
</protein>
<dbReference type="Gene3D" id="1.20.120.330">
    <property type="entry name" value="Nucleotidyltransferases domain 2"/>
    <property type="match status" value="1"/>
</dbReference>
<keyword evidence="2" id="KW-1185">Reference proteome</keyword>
<name>A0A4Q0T0R9_9BACT</name>
<reference evidence="1 2" key="1">
    <citation type="submission" date="2018-11" db="EMBL/GenBank/DDBJ databases">
        <authorList>
            <person name="Mardanov A.V."/>
            <person name="Ravin N.V."/>
            <person name="Dedysh S.N."/>
        </authorList>
    </citation>
    <scope>NUCLEOTIDE SEQUENCE [LARGE SCALE GENOMIC DNA]</scope>
    <source>
        <strain evidence="1 2">AF10</strain>
    </source>
</reference>
<proteinExistence type="predicted"/>